<evidence type="ECO:0000256" key="1">
    <source>
        <dbReference type="SAM" id="Phobius"/>
    </source>
</evidence>
<gene>
    <name evidence="2" type="ORF">F2Q70_00023144</name>
</gene>
<dbReference type="EMBL" id="QGKY02001925">
    <property type="protein sequence ID" value="KAF2544975.1"/>
    <property type="molecule type" value="Genomic_DNA"/>
</dbReference>
<sequence>MVLHCRLCSLSGVPLGARGFRRGCRRFSPDLCCWRCFLIRLGLRVAVLPVIGLSVLGLFSRRRFSSWCRSRETRAYPGVRCFQRHNRANLGPELALGSETPRTTQDWSLHELYVTRLLDLAGHRFVLEFSLSLGSFRIFVSTTERWIRLGLGSAYIVFLRWALVGWSRVQNSQADVLANLRFALETNSQMSIPMLVLQWPATMEEPPSEEVSAVEEGEA</sequence>
<keyword evidence="1" id="KW-1133">Transmembrane helix</keyword>
<reference evidence="2" key="1">
    <citation type="submission" date="2019-12" db="EMBL/GenBank/DDBJ databases">
        <title>Genome sequencing and annotation of Brassica cretica.</title>
        <authorList>
            <person name="Studholme D.J."/>
            <person name="Sarris P.F."/>
        </authorList>
    </citation>
    <scope>NUCLEOTIDE SEQUENCE</scope>
    <source>
        <strain evidence="2">PFS-102/07</strain>
        <tissue evidence="2">Leaf</tissue>
    </source>
</reference>
<keyword evidence="1" id="KW-0472">Membrane</keyword>
<evidence type="ECO:0008006" key="3">
    <source>
        <dbReference type="Google" id="ProtNLM"/>
    </source>
</evidence>
<organism evidence="2">
    <name type="scientific">Brassica cretica</name>
    <name type="common">Mustard</name>
    <dbReference type="NCBI Taxonomy" id="69181"/>
    <lineage>
        <taxon>Eukaryota</taxon>
        <taxon>Viridiplantae</taxon>
        <taxon>Streptophyta</taxon>
        <taxon>Embryophyta</taxon>
        <taxon>Tracheophyta</taxon>
        <taxon>Spermatophyta</taxon>
        <taxon>Magnoliopsida</taxon>
        <taxon>eudicotyledons</taxon>
        <taxon>Gunneridae</taxon>
        <taxon>Pentapetalae</taxon>
        <taxon>rosids</taxon>
        <taxon>malvids</taxon>
        <taxon>Brassicales</taxon>
        <taxon>Brassicaceae</taxon>
        <taxon>Brassiceae</taxon>
        <taxon>Brassica</taxon>
    </lineage>
</organism>
<accession>A0A8S9GFI4</accession>
<feature type="transmembrane region" description="Helical" evidence="1">
    <location>
        <begin position="37"/>
        <end position="59"/>
    </location>
</feature>
<dbReference type="AlphaFoldDB" id="A0A8S9GFI4"/>
<evidence type="ECO:0000313" key="2">
    <source>
        <dbReference type="EMBL" id="KAF2544975.1"/>
    </source>
</evidence>
<comment type="caution">
    <text evidence="2">The sequence shown here is derived from an EMBL/GenBank/DDBJ whole genome shotgun (WGS) entry which is preliminary data.</text>
</comment>
<keyword evidence="1" id="KW-0812">Transmembrane</keyword>
<name>A0A8S9GFI4_BRACR</name>
<proteinExistence type="predicted"/>
<protein>
    <recommendedName>
        <fullName evidence="3">Transmembrane protein</fullName>
    </recommendedName>
</protein>